<evidence type="ECO:0000313" key="2">
    <source>
        <dbReference type="EMBL" id="GFS88689.1"/>
    </source>
</evidence>
<reference evidence="1" key="1">
    <citation type="submission" date="2020-08" db="EMBL/GenBank/DDBJ databases">
        <title>Multicomponent nature underlies the extraordinary mechanical properties of spider dragline silk.</title>
        <authorList>
            <person name="Kono N."/>
            <person name="Nakamura H."/>
            <person name="Mori M."/>
            <person name="Yoshida Y."/>
            <person name="Ohtoshi R."/>
            <person name="Malay A.D."/>
            <person name="Moran D.A.P."/>
            <person name="Tomita M."/>
            <person name="Numata K."/>
            <person name="Arakawa K."/>
        </authorList>
    </citation>
    <scope>NUCLEOTIDE SEQUENCE</scope>
</reference>
<dbReference type="EMBL" id="BMAW01088294">
    <property type="protein sequence ID" value="GFS33970.1"/>
    <property type="molecule type" value="Genomic_DNA"/>
</dbReference>
<evidence type="ECO:0000313" key="1">
    <source>
        <dbReference type="EMBL" id="GFS33970.1"/>
    </source>
</evidence>
<sequence length="194" mass="21969">MSSFWCFADLGTGEVEFRVTDLEINYFEIGNDVNLLTVADVTGKLLTGNIKILKSGSVAVQTHLGWTLMSRISVNKTDDRDSLTVITLLMNESFASNFWKLDILDIAESAESKTKFEKHEQTMRFFKNMVTRDSEGKIMNARPLAYVTEDIDLLTPLAASMFLLETRSSDVEGMDAIDTQEMIKEIKHRQQVSR</sequence>
<evidence type="ECO:0000313" key="3">
    <source>
        <dbReference type="Proteomes" id="UP000887013"/>
    </source>
</evidence>
<dbReference type="AlphaFoldDB" id="A0A8X6I7Z1"/>
<comment type="caution">
    <text evidence="1">The sequence shown here is derived from an EMBL/GenBank/DDBJ whole genome shotgun (WGS) entry which is preliminary data.</text>
</comment>
<dbReference type="EMBL" id="BMAW01099169">
    <property type="protein sequence ID" value="GFS88689.1"/>
    <property type="molecule type" value="Genomic_DNA"/>
</dbReference>
<gene>
    <name evidence="1" type="primary">AVEN_4488_1</name>
    <name evidence="1" type="ORF">NPIL_275621</name>
    <name evidence="2" type="ORF">NPIL_612861</name>
</gene>
<accession>A0A8X6I7Z1</accession>
<proteinExistence type="predicted"/>
<dbReference type="Proteomes" id="UP000887013">
    <property type="component" value="Unassembled WGS sequence"/>
</dbReference>
<protein>
    <submittedName>
        <fullName evidence="1">Uncharacterized protein</fullName>
    </submittedName>
</protein>
<organism evidence="1 3">
    <name type="scientific">Nephila pilipes</name>
    <name type="common">Giant wood spider</name>
    <name type="synonym">Nephila maculata</name>
    <dbReference type="NCBI Taxonomy" id="299642"/>
    <lineage>
        <taxon>Eukaryota</taxon>
        <taxon>Metazoa</taxon>
        <taxon>Ecdysozoa</taxon>
        <taxon>Arthropoda</taxon>
        <taxon>Chelicerata</taxon>
        <taxon>Arachnida</taxon>
        <taxon>Araneae</taxon>
        <taxon>Araneomorphae</taxon>
        <taxon>Entelegynae</taxon>
        <taxon>Araneoidea</taxon>
        <taxon>Nephilidae</taxon>
        <taxon>Nephila</taxon>
    </lineage>
</organism>
<name>A0A8X6I7Z1_NEPPI</name>
<keyword evidence="3" id="KW-1185">Reference proteome</keyword>